<keyword evidence="4" id="KW-1185">Reference proteome</keyword>
<dbReference type="CDD" id="cd16345">
    <property type="entry name" value="LMWP_ArsC"/>
    <property type="match status" value="1"/>
</dbReference>
<keyword evidence="1" id="KW-0059">Arsenical resistance</keyword>
<dbReference type="Pfam" id="PF01451">
    <property type="entry name" value="LMWPc"/>
    <property type="match status" value="1"/>
</dbReference>
<gene>
    <name evidence="3" type="ORF">JK358_28020</name>
</gene>
<dbReference type="PANTHER" id="PTHR43428:SF1">
    <property type="entry name" value="ARSENATE REDUCTASE"/>
    <property type="match status" value="1"/>
</dbReference>
<evidence type="ECO:0000259" key="2">
    <source>
        <dbReference type="SMART" id="SM00226"/>
    </source>
</evidence>
<dbReference type="SMART" id="SM00226">
    <property type="entry name" value="LMWPc"/>
    <property type="match status" value="1"/>
</dbReference>
<accession>A0ABS1MD97</accession>
<dbReference type="InterPro" id="IPR036196">
    <property type="entry name" value="Ptyr_pPase_sf"/>
</dbReference>
<reference evidence="3 4" key="1">
    <citation type="submission" date="2021-01" db="EMBL/GenBank/DDBJ databases">
        <title>WGS of actinomycetes isolated from Thailand.</title>
        <authorList>
            <person name="Thawai C."/>
        </authorList>
    </citation>
    <scope>NUCLEOTIDE SEQUENCE [LARGE SCALE GENOMIC DNA]</scope>
    <source>
        <strain evidence="3 4">LPG 2</strain>
    </source>
</reference>
<dbReference type="EMBL" id="JAERRJ010000011">
    <property type="protein sequence ID" value="MBL1078261.1"/>
    <property type="molecule type" value="Genomic_DNA"/>
</dbReference>
<feature type="domain" description="Phosphotyrosine protein phosphatase I" evidence="2">
    <location>
        <begin position="69"/>
        <end position="194"/>
    </location>
</feature>
<sequence>MNSGSQSDTPRPGLVLPDRADRHILDVLMGENADSGAGGGRRVLMTEHHVGTVPAEVGDDALDFAPSGPAVLFVCTHNAGRSQMAVGFFNHLVGDRAIGLSGGSQPADEVNPLVVSAMAERGIDIAAASPTQWTDELLQAADVVIDMGCEDTDPLMFGHRFEMWPLPDPADQGMDEIRRIRDDIEQRVRRLVVNLALPVRDRA</sequence>
<protein>
    <submittedName>
        <fullName evidence="3">Arsenate reductase ArsC</fullName>
    </submittedName>
</protein>
<evidence type="ECO:0000313" key="3">
    <source>
        <dbReference type="EMBL" id="MBL1078261.1"/>
    </source>
</evidence>
<name>A0ABS1MD97_9NOCA</name>
<dbReference type="SUPFAM" id="SSF52788">
    <property type="entry name" value="Phosphotyrosine protein phosphatases I"/>
    <property type="match status" value="1"/>
</dbReference>
<dbReference type="Proteomes" id="UP000602198">
    <property type="component" value="Unassembled WGS sequence"/>
</dbReference>
<proteinExistence type="predicted"/>
<evidence type="ECO:0000313" key="4">
    <source>
        <dbReference type="Proteomes" id="UP000602198"/>
    </source>
</evidence>
<comment type="caution">
    <text evidence="3">The sequence shown here is derived from an EMBL/GenBank/DDBJ whole genome shotgun (WGS) entry which is preliminary data.</text>
</comment>
<dbReference type="Gene3D" id="3.40.50.2300">
    <property type="match status" value="1"/>
</dbReference>
<organism evidence="3 4">
    <name type="scientific">Nocardia acididurans</name>
    <dbReference type="NCBI Taxonomy" id="2802282"/>
    <lineage>
        <taxon>Bacteria</taxon>
        <taxon>Bacillati</taxon>
        <taxon>Actinomycetota</taxon>
        <taxon>Actinomycetes</taxon>
        <taxon>Mycobacteriales</taxon>
        <taxon>Nocardiaceae</taxon>
        <taxon>Nocardia</taxon>
    </lineage>
</organism>
<evidence type="ECO:0000256" key="1">
    <source>
        <dbReference type="ARBA" id="ARBA00022849"/>
    </source>
</evidence>
<dbReference type="InterPro" id="IPR023485">
    <property type="entry name" value="Ptyr_pPase"/>
</dbReference>
<dbReference type="PANTHER" id="PTHR43428">
    <property type="entry name" value="ARSENATE REDUCTASE"/>
    <property type="match status" value="1"/>
</dbReference>